<feature type="non-terminal residue" evidence="3">
    <location>
        <position position="1"/>
    </location>
</feature>
<dbReference type="InterPro" id="IPR002563">
    <property type="entry name" value="Flavin_Rdtase-like_dom"/>
</dbReference>
<evidence type="ECO:0000256" key="1">
    <source>
        <dbReference type="ARBA" id="ARBA00023002"/>
    </source>
</evidence>
<dbReference type="Gene3D" id="2.30.110.10">
    <property type="entry name" value="Electron Transport, Fmn-binding Protein, Chain A"/>
    <property type="match status" value="1"/>
</dbReference>
<evidence type="ECO:0000313" key="4">
    <source>
        <dbReference type="Proteomes" id="UP001219525"/>
    </source>
</evidence>
<dbReference type="GO" id="GO:0010181">
    <property type="term" value="F:FMN binding"/>
    <property type="evidence" value="ECO:0007669"/>
    <property type="project" value="InterPro"/>
</dbReference>
<dbReference type="PANTHER" id="PTHR30466:SF1">
    <property type="entry name" value="FMN REDUCTASE (NADH) RUTF"/>
    <property type="match status" value="1"/>
</dbReference>
<protein>
    <submittedName>
        <fullName evidence="3">Flavin reductase like domain-containing protein</fullName>
    </submittedName>
</protein>
<dbReference type="SMART" id="SM00903">
    <property type="entry name" value="Flavin_Reduct"/>
    <property type="match status" value="1"/>
</dbReference>
<proteinExistence type="predicted"/>
<dbReference type="SUPFAM" id="SSF50475">
    <property type="entry name" value="FMN-binding split barrel"/>
    <property type="match status" value="1"/>
</dbReference>
<accession>A0AAD7E6P8</accession>
<reference evidence="3" key="1">
    <citation type="submission" date="2023-03" db="EMBL/GenBank/DDBJ databases">
        <title>Massive genome expansion in bonnet fungi (Mycena s.s.) driven by repeated elements and novel gene families across ecological guilds.</title>
        <authorList>
            <consortium name="Lawrence Berkeley National Laboratory"/>
            <person name="Harder C.B."/>
            <person name="Miyauchi S."/>
            <person name="Viragh M."/>
            <person name="Kuo A."/>
            <person name="Thoen E."/>
            <person name="Andreopoulos B."/>
            <person name="Lu D."/>
            <person name="Skrede I."/>
            <person name="Drula E."/>
            <person name="Henrissat B."/>
            <person name="Morin E."/>
            <person name="Kohler A."/>
            <person name="Barry K."/>
            <person name="LaButti K."/>
            <person name="Morin E."/>
            <person name="Salamov A."/>
            <person name="Lipzen A."/>
            <person name="Mereny Z."/>
            <person name="Hegedus B."/>
            <person name="Baldrian P."/>
            <person name="Stursova M."/>
            <person name="Weitz H."/>
            <person name="Taylor A."/>
            <person name="Grigoriev I.V."/>
            <person name="Nagy L.G."/>
            <person name="Martin F."/>
            <person name="Kauserud H."/>
        </authorList>
    </citation>
    <scope>NUCLEOTIDE SEQUENCE</scope>
    <source>
        <strain evidence="3">9144</strain>
    </source>
</reference>
<dbReference type="GO" id="GO:0042602">
    <property type="term" value="F:riboflavin reductase (NADPH) activity"/>
    <property type="evidence" value="ECO:0007669"/>
    <property type="project" value="TreeGrafter"/>
</dbReference>
<dbReference type="InterPro" id="IPR050268">
    <property type="entry name" value="NADH-dep_flavin_reductase"/>
</dbReference>
<feature type="domain" description="Flavin reductase like" evidence="2">
    <location>
        <begin position="13"/>
        <end position="208"/>
    </location>
</feature>
<dbReference type="Pfam" id="PF01613">
    <property type="entry name" value="Flavin_Reduct"/>
    <property type="match status" value="1"/>
</dbReference>
<evidence type="ECO:0000259" key="2">
    <source>
        <dbReference type="SMART" id="SM00903"/>
    </source>
</evidence>
<dbReference type="EMBL" id="JARJCW010000001">
    <property type="protein sequence ID" value="KAJ7230407.1"/>
    <property type="molecule type" value="Genomic_DNA"/>
</dbReference>
<sequence>STSSTKSRLRALLRETAQPVAVVTSFMPSDASIRTGEDNSNDQPIYHGATLSSFTSIAMDPIPLITFALRIPSRMASALNSSLSSSPSDMVINILSSHQASIATGFSRPDLYPHPFRTTPYFLSSDGLPIIRGSLGAFSCKLVSKGLPLHDVRLLQERRFDKPPDELPSNSQAVSELFIAQVMRVEVTDPVAEGQNLPLLYHKRTFTSC</sequence>
<feature type="non-terminal residue" evidence="3">
    <location>
        <position position="209"/>
    </location>
</feature>
<keyword evidence="4" id="KW-1185">Reference proteome</keyword>
<keyword evidence="1" id="KW-0560">Oxidoreductase</keyword>
<organism evidence="3 4">
    <name type="scientific">Mycena pura</name>
    <dbReference type="NCBI Taxonomy" id="153505"/>
    <lineage>
        <taxon>Eukaryota</taxon>
        <taxon>Fungi</taxon>
        <taxon>Dikarya</taxon>
        <taxon>Basidiomycota</taxon>
        <taxon>Agaricomycotina</taxon>
        <taxon>Agaricomycetes</taxon>
        <taxon>Agaricomycetidae</taxon>
        <taxon>Agaricales</taxon>
        <taxon>Marasmiineae</taxon>
        <taxon>Mycenaceae</taxon>
        <taxon>Mycena</taxon>
    </lineage>
</organism>
<dbReference type="PANTHER" id="PTHR30466">
    <property type="entry name" value="FLAVIN REDUCTASE"/>
    <property type="match status" value="1"/>
</dbReference>
<gene>
    <name evidence="3" type="ORF">GGX14DRAFT_318896</name>
</gene>
<name>A0AAD7E6P8_9AGAR</name>
<evidence type="ECO:0000313" key="3">
    <source>
        <dbReference type="EMBL" id="KAJ7230407.1"/>
    </source>
</evidence>
<dbReference type="AlphaFoldDB" id="A0AAD7E6P8"/>
<dbReference type="InterPro" id="IPR012349">
    <property type="entry name" value="Split_barrel_FMN-bd"/>
</dbReference>
<dbReference type="Proteomes" id="UP001219525">
    <property type="component" value="Unassembled WGS sequence"/>
</dbReference>
<comment type="caution">
    <text evidence="3">The sequence shown here is derived from an EMBL/GenBank/DDBJ whole genome shotgun (WGS) entry which is preliminary data.</text>
</comment>